<keyword evidence="2" id="KW-1185">Reference proteome</keyword>
<dbReference type="SUPFAM" id="SSF53098">
    <property type="entry name" value="Ribonuclease H-like"/>
    <property type="match status" value="1"/>
</dbReference>
<reference evidence="1" key="1">
    <citation type="submission" date="2022-08" db="EMBL/GenBank/DDBJ databases">
        <authorList>
            <person name="Gutierrez-Valencia J."/>
        </authorList>
    </citation>
    <scope>NUCLEOTIDE SEQUENCE</scope>
</reference>
<gene>
    <name evidence="1" type="ORF">LITE_LOCUS36466</name>
</gene>
<sequence>MRMFSSDKWRKSGFAKLREGKRVQAIVLDGRFWQDVSICLRASQPLVKVLRLVDSDEKPAMPFLYFEMIQAKEKIKSNFNNVEKRYKPILKIIDKRWEDQMSRPFHYAAYWLNPQIHHSHGMGFNYNDPKVKVALYECVSRVAKDDEEKFRIMEQLH</sequence>
<dbReference type="PANTHER" id="PTHR32166">
    <property type="entry name" value="OSJNBA0013A04.12 PROTEIN"/>
    <property type="match status" value="1"/>
</dbReference>
<organism evidence="1 2">
    <name type="scientific">Linum tenue</name>
    <dbReference type="NCBI Taxonomy" id="586396"/>
    <lineage>
        <taxon>Eukaryota</taxon>
        <taxon>Viridiplantae</taxon>
        <taxon>Streptophyta</taxon>
        <taxon>Embryophyta</taxon>
        <taxon>Tracheophyta</taxon>
        <taxon>Spermatophyta</taxon>
        <taxon>Magnoliopsida</taxon>
        <taxon>eudicotyledons</taxon>
        <taxon>Gunneridae</taxon>
        <taxon>Pentapetalae</taxon>
        <taxon>rosids</taxon>
        <taxon>fabids</taxon>
        <taxon>Malpighiales</taxon>
        <taxon>Linaceae</taxon>
        <taxon>Linum</taxon>
    </lineage>
</organism>
<protein>
    <submittedName>
        <fullName evidence="1">Uncharacterized protein</fullName>
    </submittedName>
</protein>
<comment type="caution">
    <text evidence="1">The sequence shown here is derived from an EMBL/GenBank/DDBJ whole genome shotgun (WGS) entry which is preliminary data.</text>
</comment>
<dbReference type="Proteomes" id="UP001154282">
    <property type="component" value="Unassembled WGS sequence"/>
</dbReference>
<name>A0AAV0P3H0_9ROSI</name>
<accession>A0AAV0P3H0</accession>
<proteinExistence type="predicted"/>
<evidence type="ECO:0000313" key="1">
    <source>
        <dbReference type="EMBL" id="CAI0465132.1"/>
    </source>
</evidence>
<dbReference type="EMBL" id="CAMGYJ010000008">
    <property type="protein sequence ID" value="CAI0465132.1"/>
    <property type="molecule type" value="Genomic_DNA"/>
</dbReference>
<evidence type="ECO:0000313" key="2">
    <source>
        <dbReference type="Proteomes" id="UP001154282"/>
    </source>
</evidence>
<feature type="non-terminal residue" evidence="1">
    <location>
        <position position="157"/>
    </location>
</feature>
<dbReference type="PANTHER" id="PTHR32166:SF122">
    <property type="entry name" value="OS09G0499600 PROTEIN"/>
    <property type="match status" value="1"/>
</dbReference>
<dbReference type="AlphaFoldDB" id="A0AAV0P3H0"/>
<dbReference type="InterPro" id="IPR012337">
    <property type="entry name" value="RNaseH-like_sf"/>
</dbReference>